<organism evidence="1 2">
    <name type="scientific">Scutellospora calospora</name>
    <dbReference type="NCBI Taxonomy" id="85575"/>
    <lineage>
        <taxon>Eukaryota</taxon>
        <taxon>Fungi</taxon>
        <taxon>Fungi incertae sedis</taxon>
        <taxon>Mucoromycota</taxon>
        <taxon>Glomeromycotina</taxon>
        <taxon>Glomeromycetes</taxon>
        <taxon>Diversisporales</taxon>
        <taxon>Gigasporaceae</taxon>
        <taxon>Scutellospora</taxon>
    </lineage>
</organism>
<accession>A0ACA9MJI2</accession>
<keyword evidence="2" id="KW-1185">Reference proteome</keyword>
<sequence>MYQTTNTPHQNTITDNIEVILQAVCDLLLAFNLVIEFSDI</sequence>
<gene>
    <name evidence="1" type="ORF">SCALOS_LOCUS6756</name>
</gene>
<dbReference type="Proteomes" id="UP000789860">
    <property type="component" value="Unassembled WGS sequence"/>
</dbReference>
<proteinExistence type="predicted"/>
<reference evidence="1" key="1">
    <citation type="submission" date="2021-06" db="EMBL/GenBank/DDBJ databases">
        <authorList>
            <person name="Kallberg Y."/>
            <person name="Tangrot J."/>
            <person name="Rosling A."/>
        </authorList>
    </citation>
    <scope>NUCLEOTIDE SEQUENCE</scope>
    <source>
        <strain evidence="1">AU212A</strain>
    </source>
</reference>
<protein>
    <submittedName>
        <fullName evidence="1">4200_t:CDS:1</fullName>
    </submittedName>
</protein>
<feature type="non-terminal residue" evidence="1">
    <location>
        <position position="40"/>
    </location>
</feature>
<dbReference type="EMBL" id="CAJVPM010013619">
    <property type="protein sequence ID" value="CAG8595990.1"/>
    <property type="molecule type" value="Genomic_DNA"/>
</dbReference>
<evidence type="ECO:0000313" key="1">
    <source>
        <dbReference type="EMBL" id="CAG8595990.1"/>
    </source>
</evidence>
<evidence type="ECO:0000313" key="2">
    <source>
        <dbReference type="Proteomes" id="UP000789860"/>
    </source>
</evidence>
<name>A0ACA9MJI2_9GLOM</name>
<comment type="caution">
    <text evidence="1">The sequence shown here is derived from an EMBL/GenBank/DDBJ whole genome shotgun (WGS) entry which is preliminary data.</text>
</comment>